<sequence length="150" mass="17044">MGMQNRAAEAQKLANGINITAAILGQPLDHRQNILAFMYKILECLVIDEADCILDARFRDICTDTTQRESMIYLERTGLFNMTLQMALRNTHCVSRTVRGLNGSGQGLIILCRGELGFLPYLKLSKVPLNQFDFLWSEISDIQSYIEKLR</sequence>
<dbReference type="STRING" id="56216.A0A1A6HTZ0"/>
<accession>A0A1A6HTZ0</accession>
<dbReference type="Proteomes" id="UP000092124">
    <property type="component" value="Unassembled WGS sequence"/>
</dbReference>
<dbReference type="OrthoDB" id="10259640at2759"/>
<dbReference type="InterPro" id="IPR027417">
    <property type="entry name" value="P-loop_NTPase"/>
</dbReference>
<dbReference type="AlphaFoldDB" id="A0A1A6HTZ0"/>
<gene>
    <name evidence="1" type="ORF">A6R68_24097</name>
</gene>
<proteinExistence type="predicted"/>
<organism evidence="1 2">
    <name type="scientific">Neotoma lepida</name>
    <name type="common">Desert woodrat</name>
    <dbReference type="NCBI Taxonomy" id="56216"/>
    <lineage>
        <taxon>Eukaryota</taxon>
        <taxon>Metazoa</taxon>
        <taxon>Chordata</taxon>
        <taxon>Craniata</taxon>
        <taxon>Vertebrata</taxon>
        <taxon>Euteleostomi</taxon>
        <taxon>Mammalia</taxon>
        <taxon>Eutheria</taxon>
        <taxon>Euarchontoglires</taxon>
        <taxon>Glires</taxon>
        <taxon>Rodentia</taxon>
        <taxon>Myomorpha</taxon>
        <taxon>Muroidea</taxon>
        <taxon>Cricetidae</taxon>
        <taxon>Neotominae</taxon>
        <taxon>Neotoma</taxon>
    </lineage>
</organism>
<dbReference type="Gene3D" id="3.40.50.300">
    <property type="entry name" value="P-loop containing nucleotide triphosphate hydrolases"/>
    <property type="match status" value="1"/>
</dbReference>
<evidence type="ECO:0000313" key="1">
    <source>
        <dbReference type="EMBL" id="OBS81913.1"/>
    </source>
</evidence>
<reference evidence="1 2" key="1">
    <citation type="submission" date="2016-06" db="EMBL/GenBank/DDBJ databases">
        <title>The Draft Genome Sequence and Annotation of the Desert Woodrat Neotoma lepida.</title>
        <authorList>
            <person name="Campbell M."/>
            <person name="Oakeson K.F."/>
            <person name="Yandell M."/>
            <person name="Halpert J.R."/>
            <person name="Dearing D."/>
        </authorList>
    </citation>
    <scope>NUCLEOTIDE SEQUENCE [LARGE SCALE GENOMIC DNA]</scope>
    <source>
        <strain evidence="1">417</strain>
        <tissue evidence="1">Liver</tissue>
    </source>
</reference>
<dbReference type="EMBL" id="LZPO01008679">
    <property type="protein sequence ID" value="OBS81913.1"/>
    <property type="molecule type" value="Genomic_DNA"/>
</dbReference>
<feature type="non-terminal residue" evidence="1">
    <location>
        <position position="150"/>
    </location>
</feature>
<name>A0A1A6HTZ0_NEOLE</name>
<keyword evidence="2" id="KW-1185">Reference proteome</keyword>
<evidence type="ECO:0000313" key="2">
    <source>
        <dbReference type="Proteomes" id="UP000092124"/>
    </source>
</evidence>
<comment type="caution">
    <text evidence="1">The sequence shown here is derived from an EMBL/GenBank/DDBJ whole genome shotgun (WGS) entry which is preliminary data.</text>
</comment>
<protein>
    <submittedName>
        <fullName evidence="1">Uncharacterized protein</fullName>
    </submittedName>
</protein>